<dbReference type="EMBL" id="JAHLPM010000017">
    <property type="protein sequence ID" value="MBU5439596.1"/>
    <property type="molecule type" value="Genomic_DNA"/>
</dbReference>
<dbReference type="InterPro" id="IPR024307">
    <property type="entry name" value="YmaF"/>
</dbReference>
<protein>
    <submittedName>
        <fullName evidence="1">YmaF family protein</fullName>
    </submittedName>
</protein>
<evidence type="ECO:0000313" key="2">
    <source>
        <dbReference type="Proteomes" id="UP000749471"/>
    </source>
</evidence>
<reference evidence="1 2" key="1">
    <citation type="submission" date="2021-06" db="EMBL/GenBank/DDBJ databases">
        <authorList>
            <person name="Sun Q."/>
            <person name="Li D."/>
        </authorList>
    </citation>
    <scope>NUCLEOTIDE SEQUENCE [LARGE SCALE GENOMIC DNA]</scope>
    <source>
        <strain evidence="1 2">MSJ-40</strain>
    </source>
</reference>
<accession>A0ABS6EAN1</accession>
<dbReference type="Pfam" id="PF12788">
    <property type="entry name" value="YmaF"/>
    <property type="match status" value="1"/>
</dbReference>
<gene>
    <name evidence="1" type="ORF">KQI42_16395</name>
</gene>
<sequence length="132" mass="14641">MVLMDNIDVNSSRYLDPEHFDRCPPKEEDGQTHVHEFLGSTRLAEQGEDRHNHRFAGVTSEAIPIQGGGHKHGLFTNTDFFIDHLHELATETGPAIPVGGGKHVHFVTARTTIDDGHFHEVVFATLIENPIG</sequence>
<keyword evidence="2" id="KW-1185">Reference proteome</keyword>
<proteinExistence type="predicted"/>
<organism evidence="1 2">
    <name type="scientific">Tissierella simiarum</name>
    <dbReference type="NCBI Taxonomy" id="2841534"/>
    <lineage>
        <taxon>Bacteria</taxon>
        <taxon>Bacillati</taxon>
        <taxon>Bacillota</taxon>
        <taxon>Tissierellia</taxon>
        <taxon>Tissierellales</taxon>
        <taxon>Tissierellaceae</taxon>
        <taxon>Tissierella</taxon>
    </lineage>
</organism>
<evidence type="ECO:0000313" key="1">
    <source>
        <dbReference type="EMBL" id="MBU5439596.1"/>
    </source>
</evidence>
<dbReference type="Proteomes" id="UP000749471">
    <property type="component" value="Unassembled WGS sequence"/>
</dbReference>
<name>A0ABS6EAN1_9FIRM</name>
<comment type="caution">
    <text evidence="1">The sequence shown here is derived from an EMBL/GenBank/DDBJ whole genome shotgun (WGS) entry which is preliminary data.</text>
</comment>